<accession>A0A1X4XUI5</accession>
<dbReference type="Gene3D" id="3.40.50.2000">
    <property type="entry name" value="Glycogen Phosphorylase B"/>
    <property type="match status" value="1"/>
</dbReference>
<dbReference type="GO" id="GO:0016757">
    <property type="term" value="F:glycosyltransferase activity"/>
    <property type="evidence" value="ECO:0007669"/>
    <property type="project" value="InterPro"/>
</dbReference>
<evidence type="ECO:0000313" key="4">
    <source>
        <dbReference type="Proteomes" id="UP000194141"/>
    </source>
</evidence>
<keyword evidence="1 3" id="KW-0808">Transferase</keyword>
<dbReference type="SUPFAM" id="SSF53756">
    <property type="entry name" value="UDP-Glycosyltransferase/glycogen phosphorylase"/>
    <property type="match status" value="1"/>
</dbReference>
<gene>
    <name evidence="3" type="ORF">DESAMIL20_747</name>
</gene>
<evidence type="ECO:0000313" key="3">
    <source>
        <dbReference type="EMBL" id="OSS41194.1"/>
    </source>
</evidence>
<keyword evidence="4" id="KW-1185">Reference proteome</keyword>
<sequence length="106" mass="12124">MSFYLYKSDLFVLLSHYEGFGNSHIEAIATGLPSVVSKNVPSIEVARKCTLVCNTDAENIYNQIRKIIVNPKLYDTLSNNTNSLLQQFDINNYLLKLYGIYRELLN</sequence>
<dbReference type="PANTHER" id="PTHR46401">
    <property type="entry name" value="GLYCOSYLTRANSFERASE WBBK-RELATED"/>
    <property type="match status" value="1"/>
</dbReference>
<dbReference type="AlphaFoldDB" id="A0A1X4XUI5"/>
<reference evidence="3 4" key="1">
    <citation type="journal article" date="2017" name="Front. Microbiol.">
        <title>Genome Sequence of Desulfurella amilsii Strain TR1 and Comparative Genomics of Desulfurellaceae Family.</title>
        <authorList>
            <person name="Florentino A.P."/>
            <person name="Stams A.J."/>
            <person name="Sanchez-Andrea I."/>
        </authorList>
    </citation>
    <scope>NUCLEOTIDE SEQUENCE [LARGE SCALE GENOMIC DNA]</scope>
    <source>
        <strain evidence="3 4">TR1</strain>
    </source>
</reference>
<comment type="caution">
    <text evidence="3">The sequence shown here is derived from an EMBL/GenBank/DDBJ whole genome shotgun (WGS) entry which is preliminary data.</text>
</comment>
<evidence type="ECO:0000259" key="2">
    <source>
        <dbReference type="Pfam" id="PF00534"/>
    </source>
</evidence>
<name>A0A1X4XUI5_9BACT</name>
<protein>
    <submittedName>
        <fullName evidence="3">Glycosyl transferase, group 1 family protein</fullName>
    </submittedName>
</protein>
<dbReference type="EMBL" id="MDSU01000018">
    <property type="protein sequence ID" value="OSS41194.1"/>
    <property type="molecule type" value="Genomic_DNA"/>
</dbReference>
<dbReference type="STRING" id="1562698.DESAMIL20_747"/>
<evidence type="ECO:0000256" key="1">
    <source>
        <dbReference type="ARBA" id="ARBA00022679"/>
    </source>
</evidence>
<dbReference type="Pfam" id="PF00534">
    <property type="entry name" value="Glycos_transf_1"/>
    <property type="match status" value="1"/>
</dbReference>
<dbReference type="InterPro" id="IPR001296">
    <property type="entry name" value="Glyco_trans_1"/>
</dbReference>
<feature type="domain" description="Glycosyl transferase family 1" evidence="2">
    <location>
        <begin position="4"/>
        <end position="81"/>
    </location>
</feature>
<proteinExistence type="predicted"/>
<dbReference type="Proteomes" id="UP000194141">
    <property type="component" value="Unassembled WGS sequence"/>
</dbReference>
<dbReference type="PANTHER" id="PTHR46401:SF2">
    <property type="entry name" value="GLYCOSYLTRANSFERASE WBBK-RELATED"/>
    <property type="match status" value="1"/>
</dbReference>
<organism evidence="3 4">
    <name type="scientific">Desulfurella amilsii</name>
    <dbReference type="NCBI Taxonomy" id="1562698"/>
    <lineage>
        <taxon>Bacteria</taxon>
        <taxon>Pseudomonadati</taxon>
        <taxon>Campylobacterota</taxon>
        <taxon>Desulfurellia</taxon>
        <taxon>Desulfurellales</taxon>
        <taxon>Desulfurellaceae</taxon>
        <taxon>Desulfurella</taxon>
    </lineage>
</organism>